<keyword evidence="3" id="KW-1003">Cell membrane</keyword>
<evidence type="ECO:0000256" key="5">
    <source>
        <dbReference type="ARBA" id="ARBA00022692"/>
    </source>
</evidence>
<evidence type="ECO:0000256" key="2">
    <source>
        <dbReference type="ARBA" id="ARBA00009784"/>
    </source>
</evidence>
<feature type="transmembrane region" description="Helical" evidence="8">
    <location>
        <begin position="152"/>
        <end position="173"/>
    </location>
</feature>
<dbReference type="RefSeq" id="WP_124618404.1">
    <property type="nucleotide sequence ID" value="NZ_QTQX01000012.1"/>
</dbReference>
<keyword evidence="6 8" id="KW-1133">Transmembrane helix</keyword>
<evidence type="ECO:0000256" key="7">
    <source>
        <dbReference type="ARBA" id="ARBA00023136"/>
    </source>
</evidence>
<evidence type="ECO:0000256" key="6">
    <source>
        <dbReference type="ARBA" id="ARBA00022989"/>
    </source>
</evidence>
<comment type="caution">
    <text evidence="8">Lacks conserved residue(s) required for the propagation of feature annotation.</text>
</comment>
<comment type="subcellular location">
    <subcellularLocation>
        <location evidence="1">Cell inner membrane</location>
        <topology evidence="1">Multi-pass membrane protein</topology>
    </subcellularLocation>
    <subcellularLocation>
        <location evidence="8">Cell membrane</location>
        <topology evidence="8">Multi-pass membrane protein</topology>
    </subcellularLocation>
</comment>
<dbReference type="InterPro" id="IPR002771">
    <property type="entry name" value="Multi_antbiot-R_MarC"/>
</dbReference>
<dbReference type="Pfam" id="PF01914">
    <property type="entry name" value="MarC"/>
    <property type="match status" value="1"/>
</dbReference>
<evidence type="ECO:0000256" key="8">
    <source>
        <dbReference type="RuleBase" id="RU362048"/>
    </source>
</evidence>
<comment type="similarity">
    <text evidence="2 8">Belongs to the UPF0056 (MarC) family.</text>
</comment>
<evidence type="ECO:0000313" key="10">
    <source>
        <dbReference type="Proteomes" id="UP000269271"/>
    </source>
</evidence>
<sequence length="223" mass="23801">MIVNRLISEILFGFTGLIGIINPIGIAFLFLERTEALTEQERDLLARKVAFNAFVVLMVAFFAGTPVLHFFGISMEALRIGGGFAVAVAGWQMLNEPDGPGGGDTPVKPIDANAIMTRAFFPLTMPLTVGPGSIATAIALNANRTHKLSEFALSSIVSIAVSVLVAIVIWQVYSRSALLSRYLGSEGTKVAKRVSAFLLLCIGVQIMLTGFSAFLQPIADLAK</sequence>
<feature type="transmembrane region" description="Helical" evidence="8">
    <location>
        <begin position="51"/>
        <end position="70"/>
    </location>
</feature>
<feature type="transmembrane region" description="Helical" evidence="8">
    <location>
        <begin position="119"/>
        <end position="140"/>
    </location>
</feature>
<dbReference type="GO" id="GO:0005886">
    <property type="term" value="C:plasma membrane"/>
    <property type="evidence" value="ECO:0007669"/>
    <property type="project" value="UniProtKB-SubCell"/>
</dbReference>
<keyword evidence="7 8" id="KW-0472">Membrane</keyword>
<dbReference type="EMBL" id="QTQX01000012">
    <property type="protein sequence ID" value="RQT26721.1"/>
    <property type="molecule type" value="Genomic_DNA"/>
</dbReference>
<gene>
    <name evidence="9" type="ORF">DF037_19300</name>
</gene>
<evidence type="ECO:0000256" key="3">
    <source>
        <dbReference type="ARBA" id="ARBA00022475"/>
    </source>
</evidence>
<name>A0A3N8QTK3_9BURK</name>
<dbReference type="NCBIfam" id="TIGR00427">
    <property type="entry name" value="NAAT family transporter"/>
    <property type="match status" value="1"/>
</dbReference>
<keyword evidence="4" id="KW-0997">Cell inner membrane</keyword>
<evidence type="ECO:0000256" key="1">
    <source>
        <dbReference type="ARBA" id="ARBA00004429"/>
    </source>
</evidence>
<reference evidence="9 10" key="1">
    <citation type="submission" date="2018-08" db="EMBL/GenBank/DDBJ databases">
        <title>Comparative analysis of Burkholderia isolates from Puerto Rico.</title>
        <authorList>
            <person name="Hall C."/>
            <person name="Sahl J."/>
            <person name="Wagner D."/>
        </authorList>
    </citation>
    <scope>NUCLEOTIDE SEQUENCE [LARGE SCALE GENOMIC DNA]</scope>
    <source>
        <strain evidence="9 10">Bp9001</strain>
    </source>
</reference>
<organism evidence="9 10">
    <name type="scientific">Burkholderia contaminans</name>
    <dbReference type="NCBI Taxonomy" id="488447"/>
    <lineage>
        <taxon>Bacteria</taxon>
        <taxon>Pseudomonadati</taxon>
        <taxon>Pseudomonadota</taxon>
        <taxon>Betaproteobacteria</taxon>
        <taxon>Burkholderiales</taxon>
        <taxon>Burkholderiaceae</taxon>
        <taxon>Burkholderia</taxon>
        <taxon>Burkholderia cepacia complex</taxon>
    </lineage>
</organism>
<feature type="transmembrane region" description="Helical" evidence="8">
    <location>
        <begin position="12"/>
        <end position="31"/>
    </location>
</feature>
<keyword evidence="5 8" id="KW-0812">Transmembrane</keyword>
<protein>
    <recommendedName>
        <fullName evidence="8">UPF0056 membrane protein</fullName>
    </recommendedName>
</protein>
<accession>A0A3N8QTK3</accession>
<evidence type="ECO:0000256" key="4">
    <source>
        <dbReference type="ARBA" id="ARBA00022519"/>
    </source>
</evidence>
<proteinExistence type="inferred from homology"/>
<dbReference type="AlphaFoldDB" id="A0A3N8QTK3"/>
<comment type="caution">
    <text evidence="9">The sequence shown here is derived from an EMBL/GenBank/DDBJ whole genome shotgun (WGS) entry which is preliminary data.</text>
</comment>
<dbReference type="PANTHER" id="PTHR33508:SF2">
    <property type="entry name" value="UPF0056 INNER MEMBRANE PROTEIN MARC"/>
    <property type="match status" value="1"/>
</dbReference>
<dbReference type="PANTHER" id="PTHR33508">
    <property type="entry name" value="UPF0056 MEMBRANE PROTEIN YHCE"/>
    <property type="match status" value="1"/>
</dbReference>
<feature type="transmembrane region" description="Helical" evidence="8">
    <location>
        <begin position="193"/>
        <end position="215"/>
    </location>
</feature>
<dbReference type="Proteomes" id="UP000269271">
    <property type="component" value="Unassembled WGS sequence"/>
</dbReference>
<evidence type="ECO:0000313" key="9">
    <source>
        <dbReference type="EMBL" id="RQT26721.1"/>
    </source>
</evidence>